<organism evidence="3 4">
    <name type="scientific">Boletus edulis BED1</name>
    <dbReference type="NCBI Taxonomy" id="1328754"/>
    <lineage>
        <taxon>Eukaryota</taxon>
        <taxon>Fungi</taxon>
        <taxon>Dikarya</taxon>
        <taxon>Basidiomycota</taxon>
        <taxon>Agaricomycotina</taxon>
        <taxon>Agaricomycetes</taxon>
        <taxon>Agaricomycetidae</taxon>
        <taxon>Boletales</taxon>
        <taxon>Boletineae</taxon>
        <taxon>Boletaceae</taxon>
        <taxon>Boletoideae</taxon>
        <taxon>Boletus</taxon>
    </lineage>
</organism>
<dbReference type="AlphaFoldDB" id="A0AAD4G7Z3"/>
<dbReference type="PANTHER" id="PTHR43991:SF9">
    <property type="entry name" value="DUF2415 DOMAIN-CONTAINING PROTEIN"/>
    <property type="match status" value="1"/>
</dbReference>
<evidence type="ECO:0000256" key="1">
    <source>
        <dbReference type="PROSITE-ProRule" id="PRU00221"/>
    </source>
</evidence>
<keyword evidence="1" id="KW-0853">WD repeat</keyword>
<evidence type="ECO:0000256" key="2">
    <source>
        <dbReference type="SAM" id="MobiDB-lite"/>
    </source>
</evidence>
<feature type="repeat" description="WD" evidence="1">
    <location>
        <begin position="258"/>
        <end position="299"/>
    </location>
</feature>
<comment type="caution">
    <text evidence="3">The sequence shown here is derived from an EMBL/GenBank/DDBJ whole genome shotgun (WGS) entry which is preliminary data.</text>
</comment>
<dbReference type="SMART" id="SM00320">
    <property type="entry name" value="WD40"/>
    <property type="match status" value="4"/>
</dbReference>
<dbReference type="EMBL" id="WHUW01000071">
    <property type="protein sequence ID" value="KAF8428882.1"/>
    <property type="molecule type" value="Genomic_DNA"/>
</dbReference>
<evidence type="ECO:0008006" key="5">
    <source>
        <dbReference type="Google" id="ProtNLM"/>
    </source>
</evidence>
<dbReference type="InterPro" id="IPR001680">
    <property type="entry name" value="WD40_rpt"/>
</dbReference>
<feature type="region of interest" description="Disordered" evidence="2">
    <location>
        <begin position="514"/>
        <end position="568"/>
    </location>
</feature>
<reference evidence="3" key="1">
    <citation type="submission" date="2019-10" db="EMBL/GenBank/DDBJ databases">
        <authorList>
            <consortium name="DOE Joint Genome Institute"/>
            <person name="Kuo A."/>
            <person name="Miyauchi S."/>
            <person name="Kiss E."/>
            <person name="Drula E."/>
            <person name="Kohler A."/>
            <person name="Sanchez-Garcia M."/>
            <person name="Andreopoulos B."/>
            <person name="Barry K.W."/>
            <person name="Bonito G."/>
            <person name="Buee M."/>
            <person name="Carver A."/>
            <person name="Chen C."/>
            <person name="Cichocki N."/>
            <person name="Clum A."/>
            <person name="Culley D."/>
            <person name="Crous P.W."/>
            <person name="Fauchery L."/>
            <person name="Girlanda M."/>
            <person name="Hayes R."/>
            <person name="Keri Z."/>
            <person name="LaButti K."/>
            <person name="Lipzen A."/>
            <person name="Lombard V."/>
            <person name="Magnuson J."/>
            <person name="Maillard F."/>
            <person name="Morin E."/>
            <person name="Murat C."/>
            <person name="Nolan M."/>
            <person name="Ohm R."/>
            <person name="Pangilinan J."/>
            <person name="Pereira M."/>
            <person name="Perotto S."/>
            <person name="Peter M."/>
            <person name="Riley R."/>
            <person name="Sitrit Y."/>
            <person name="Stielow B."/>
            <person name="Szollosi G."/>
            <person name="Zifcakova L."/>
            <person name="Stursova M."/>
            <person name="Spatafora J.W."/>
            <person name="Tedersoo L."/>
            <person name="Vaario L.-M."/>
            <person name="Yamada A."/>
            <person name="Yan M."/>
            <person name="Wang P."/>
            <person name="Xu J."/>
            <person name="Bruns T."/>
            <person name="Baldrian P."/>
            <person name="Vilgalys R."/>
            <person name="Henrissat B."/>
            <person name="Grigoriev I.V."/>
            <person name="Hibbett D."/>
            <person name="Nagy L.G."/>
            <person name="Martin F.M."/>
        </authorList>
    </citation>
    <scope>NUCLEOTIDE SEQUENCE</scope>
    <source>
        <strain evidence="3">BED1</strain>
    </source>
</reference>
<feature type="compositionally biased region" description="Acidic residues" evidence="2">
    <location>
        <begin position="535"/>
        <end position="544"/>
    </location>
</feature>
<gene>
    <name evidence="3" type="ORF">L210DRAFT_3419181</name>
</gene>
<evidence type="ECO:0000313" key="4">
    <source>
        <dbReference type="Proteomes" id="UP001194468"/>
    </source>
</evidence>
<keyword evidence="4" id="KW-1185">Reference proteome</keyword>
<dbReference type="SUPFAM" id="SSF82171">
    <property type="entry name" value="DPP6 N-terminal domain-like"/>
    <property type="match status" value="1"/>
</dbReference>
<name>A0AAD4G7Z3_BOLED</name>
<evidence type="ECO:0000313" key="3">
    <source>
        <dbReference type="EMBL" id="KAF8428882.1"/>
    </source>
</evidence>
<dbReference type="Gene3D" id="2.130.10.10">
    <property type="entry name" value="YVTN repeat-like/Quinoprotein amine dehydrogenase"/>
    <property type="match status" value="1"/>
</dbReference>
<reference evidence="3" key="2">
    <citation type="journal article" date="2020" name="Nat. Commun.">
        <title>Large-scale genome sequencing of mycorrhizal fungi provides insights into the early evolution of symbiotic traits.</title>
        <authorList>
            <person name="Miyauchi S."/>
            <person name="Kiss E."/>
            <person name="Kuo A."/>
            <person name="Drula E."/>
            <person name="Kohler A."/>
            <person name="Sanchez-Garcia M."/>
            <person name="Morin E."/>
            <person name="Andreopoulos B."/>
            <person name="Barry K.W."/>
            <person name="Bonito G."/>
            <person name="Buee M."/>
            <person name="Carver A."/>
            <person name="Chen C."/>
            <person name="Cichocki N."/>
            <person name="Clum A."/>
            <person name="Culley D."/>
            <person name="Crous P.W."/>
            <person name="Fauchery L."/>
            <person name="Girlanda M."/>
            <person name="Hayes R.D."/>
            <person name="Keri Z."/>
            <person name="LaButti K."/>
            <person name="Lipzen A."/>
            <person name="Lombard V."/>
            <person name="Magnuson J."/>
            <person name="Maillard F."/>
            <person name="Murat C."/>
            <person name="Nolan M."/>
            <person name="Ohm R.A."/>
            <person name="Pangilinan J."/>
            <person name="Pereira M.F."/>
            <person name="Perotto S."/>
            <person name="Peter M."/>
            <person name="Pfister S."/>
            <person name="Riley R."/>
            <person name="Sitrit Y."/>
            <person name="Stielow J.B."/>
            <person name="Szollosi G."/>
            <person name="Zifcakova L."/>
            <person name="Stursova M."/>
            <person name="Spatafora J.W."/>
            <person name="Tedersoo L."/>
            <person name="Vaario L.M."/>
            <person name="Yamada A."/>
            <person name="Yan M."/>
            <person name="Wang P."/>
            <person name="Xu J."/>
            <person name="Bruns T."/>
            <person name="Baldrian P."/>
            <person name="Vilgalys R."/>
            <person name="Dunand C."/>
            <person name="Henrissat B."/>
            <person name="Grigoriev I.V."/>
            <person name="Hibbett D."/>
            <person name="Nagy L.G."/>
            <person name="Martin F.M."/>
        </authorList>
    </citation>
    <scope>NUCLEOTIDE SEQUENCE</scope>
    <source>
        <strain evidence="3">BED1</strain>
    </source>
</reference>
<dbReference type="PROSITE" id="PS50082">
    <property type="entry name" value="WD_REPEATS_2"/>
    <property type="match status" value="1"/>
</dbReference>
<feature type="region of interest" description="Disordered" evidence="2">
    <location>
        <begin position="458"/>
        <end position="479"/>
    </location>
</feature>
<protein>
    <recommendedName>
        <fullName evidence="5">DUF2415 domain-containing protein</fullName>
    </recommendedName>
</protein>
<sequence>MTRRSSLLASTTPTNTSPADVTIGHVQLRDLIICPREPGLVNYVQGYSIVEHDLYAPDMVRAPTFPLPSSSHPAVRSIADLSFNPNTLASIQVPGSDMTLLAAGGQEAEIHLSLHHPSSRSQRRGEPSPRLRCNNAVWQYYRKLRGSINNSVLLSSLSLTRSAESSVEPRLVVSNNDCTVRFYDVAVRGETSPKDLRISGNLKLEEPINHSSISPDGRTLLSVGDSPQIYLHHLTGGSCITFAPIVTLNVPPPDARLYSSSLSASFSTAFSHDGMKFAVASQEGVVAIWDVRSTIPMKVIQTDKTRLPVGHLGNGDESSMLSDYPWDWTRGNSKAPGWGARSVKFGAGGTHGHPGHEIMTFTEHTNLLHVVDARTFETEDIIRIPNIKEREVSRLTSHPLSISPAPSDATHPSAIAPIRQFSQTPRAIRTVEENFHVNTFANSGVLTTRRPSHRIARRRDGEDGEGYGNGDVLGLPPHGDNTVQENIREAFSRRTVRGYFAHRTDIYPQAAMRGVASPHGYGNNDVDGDGREDVDGMDVDEPETDCISHAPSRSSSPPPSVHLPLHTSPSLSRSTALARFSNARHSPHSSRRTTAKMAEQLENPDLDIAGTCFDPHGGMIYVATTDSVSEWAVRGANKRWWGCNAWA</sequence>
<accession>A0AAD4G7Z3</accession>
<dbReference type="InterPro" id="IPR015943">
    <property type="entry name" value="WD40/YVTN_repeat-like_dom_sf"/>
</dbReference>
<dbReference type="Proteomes" id="UP001194468">
    <property type="component" value="Unassembled WGS sequence"/>
</dbReference>
<dbReference type="PANTHER" id="PTHR43991">
    <property type="entry name" value="WD REPEAT PROTEIN (AFU_ORTHOLOGUE AFUA_8G05640)-RELATED"/>
    <property type="match status" value="1"/>
</dbReference>
<proteinExistence type="predicted"/>